<feature type="chain" id="PRO_5008572468" evidence="4">
    <location>
        <begin position="21"/>
        <end position="521"/>
    </location>
</feature>
<dbReference type="Pfam" id="PF00023">
    <property type="entry name" value="Ank"/>
    <property type="match status" value="2"/>
</dbReference>
<dbReference type="SUPFAM" id="SSF48403">
    <property type="entry name" value="Ankyrin repeat"/>
    <property type="match status" value="1"/>
</dbReference>
<evidence type="ECO:0000256" key="2">
    <source>
        <dbReference type="ARBA" id="ARBA00023043"/>
    </source>
</evidence>
<keyword evidence="1" id="KW-0677">Repeat</keyword>
<dbReference type="SMART" id="SM00248">
    <property type="entry name" value="ANK"/>
    <property type="match status" value="5"/>
</dbReference>
<reference evidence="5 6" key="1">
    <citation type="submission" date="2015-05" db="EMBL/GenBank/DDBJ databases">
        <title>Complete genome sequence of a sulfur-oxidizing gammaproteobacterium strain HA5.</title>
        <authorList>
            <person name="Miura A."/>
            <person name="Kojima H."/>
            <person name="Fukui M."/>
        </authorList>
    </citation>
    <scope>NUCLEOTIDE SEQUENCE [LARGE SCALE GENOMIC DNA]</scope>
    <source>
        <strain evidence="5 6">HA5</strain>
    </source>
</reference>
<dbReference type="PANTHER" id="PTHR24189">
    <property type="entry name" value="MYOTROPHIN"/>
    <property type="match status" value="1"/>
</dbReference>
<dbReference type="KEGG" id="slim:SCL_2476"/>
<accession>A0A1B4XIX6</accession>
<dbReference type="InterPro" id="IPR050745">
    <property type="entry name" value="Multifunctional_regulatory"/>
</dbReference>
<keyword evidence="2 3" id="KW-0040">ANK repeat</keyword>
<dbReference type="PROSITE" id="PS50088">
    <property type="entry name" value="ANK_REPEAT"/>
    <property type="match status" value="3"/>
</dbReference>
<dbReference type="AlphaFoldDB" id="A0A1B4XIX6"/>
<protein>
    <submittedName>
        <fullName evidence="5">Uncharacterized protein</fullName>
    </submittedName>
</protein>
<feature type="repeat" description="ANK" evidence="3">
    <location>
        <begin position="424"/>
        <end position="456"/>
    </location>
</feature>
<name>A0A1B4XIX6_9GAMM</name>
<dbReference type="EMBL" id="AP014879">
    <property type="protein sequence ID" value="BAV34753.1"/>
    <property type="molecule type" value="Genomic_DNA"/>
</dbReference>
<feature type="repeat" description="ANK" evidence="3">
    <location>
        <begin position="261"/>
        <end position="293"/>
    </location>
</feature>
<dbReference type="InterPro" id="IPR002110">
    <property type="entry name" value="Ankyrin_rpt"/>
</dbReference>
<dbReference type="PROSITE" id="PS50297">
    <property type="entry name" value="ANK_REP_REGION"/>
    <property type="match status" value="2"/>
</dbReference>
<dbReference type="Pfam" id="PF13857">
    <property type="entry name" value="Ank_5"/>
    <property type="match status" value="1"/>
</dbReference>
<dbReference type="InterPro" id="IPR036770">
    <property type="entry name" value="Ankyrin_rpt-contain_sf"/>
</dbReference>
<evidence type="ECO:0000256" key="4">
    <source>
        <dbReference type="SAM" id="SignalP"/>
    </source>
</evidence>
<dbReference type="PANTHER" id="PTHR24189:SF50">
    <property type="entry name" value="ANKYRIN REPEAT AND SOCS BOX PROTEIN 2"/>
    <property type="match status" value="1"/>
</dbReference>
<organism evidence="5 6">
    <name type="scientific">Sulfuricaulis limicola</name>
    <dbReference type="NCBI Taxonomy" id="1620215"/>
    <lineage>
        <taxon>Bacteria</taxon>
        <taxon>Pseudomonadati</taxon>
        <taxon>Pseudomonadota</taxon>
        <taxon>Gammaproteobacteria</taxon>
        <taxon>Acidiferrobacterales</taxon>
        <taxon>Acidiferrobacteraceae</taxon>
        <taxon>Sulfuricaulis</taxon>
    </lineage>
</organism>
<dbReference type="Proteomes" id="UP000243180">
    <property type="component" value="Chromosome"/>
</dbReference>
<evidence type="ECO:0000256" key="3">
    <source>
        <dbReference type="PROSITE-ProRule" id="PRU00023"/>
    </source>
</evidence>
<dbReference type="Gene3D" id="1.25.40.20">
    <property type="entry name" value="Ankyrin repeat-containing domain"/>
    <property type="match status" value="2"/>
</dbReference>
<keyword evidence="4" id="KW-0732">Signal</keyword>
<gene>
    <name evidence="5" type="ORF">SCL_2476</name>
</gene>
<dbReference type="InParanoid" id="A0A1B4XIX6"/>
<keyword evidence="6" id="KW-1185">Reference proteome</keyword>
<sequence length="521" mass="56860">MKSLPLFWLSAIITSTPAQAFDVDAAFGTPGTSANVKISGQVLEENKSLPLPDATLLVTWQASTHGFHSTNYICLRADATQTDTNGQFEIEAEVDDVFRRGLFNQYLNIHIHKDGWMDGVSGNNEDGRSFRIESTQKRLSLQAALNGGVLTLRNLDLTVGLIPSTLDAHDRVRYLYKASILQVQCETIGNTALIQSYWKALATEANRLAKSKYEKSLAKNISARVDRPIIPYKQGQNAQPITYPAILNQLDDDDPDSRDHQDSTALMKAAANGDAASVLRLLEKGANPNRTRFDGESALTIAINEYGYRRNGRKLDGKSHLGVIEALLRNAATDPDIRARRGDRTPLMKALEHGQPDVVSMLLDAGADPNITTKGKQFSALSIATKKVMSEKNSAGVPMPSATDQFNILLTSKKLDINMPTRYLGETALIAAVAWGNAEITRKLLAAGADPNARDLRGNVPLIVATEGAIGNPTSKKHVETVKVLANADGIQIEAAYKDKTAWQLATKANRRDLLQILKRQ</sequence>
<evidence type="ECO:0000313" key="5">
    <source>
        <dbReference type="EMBL" id="BAV34753.1"/>
    </source>
</evidence>
<feature type="signal peptide" evidence="4">
    <location>
        <begin position="1"/>
        <end position="20"/>
    </location>
</feature>
<proteinExistence type="predicted"/>
<evidence type="ECO:0000256" key="1">
    <source>
        <dbReference type="ARBA" id="ARBA00022737"/>
    </source>
</evidence>
<evidence type="ECO:0000313" key="6">
    <source>
        <dbReference type="Proteomes" id="UP000243180"/>
    </source>
</evidence>
<feature type="repeat" description="ANK" evidence="3">
    <location>
        <begin position="342"/>
        <end position="374"/>
    </location>
</feature>